<evidence type="ECO:0000256" key="2">
    <source>
        <dbReference type="ARBA" id="ARBA00006555"/>
    </source>
</evidence>
<dbReference type="GO" id="GO:0098797">
    <property type="term" value="C:plasma membrane protein complex"/>
    <property type="evidence" value="ECO:0007669"/>
    <property type="project" value="TreeGrafter"/>
</dbReference>
<dbReference type="InterPro" id="IPR006260">
    <property type="entry name" value="TonB/TolA_C"/>
</dbReference>
<feature type="domain" description="TonB C-terminal" evidence="12">
    <location>
        <begin position="160"/>
        <end position="250"/>
    </location>
</feature>
<gene>
    <name evidence="13" type="primary">tonB</name>
    <name evidence="13" type="ORF">GKIL_1574</name>
</gene>
<feature type="transmembrane region" description="Helical" evidence="11">
    <location>
        <begin position="17"/>
        <end position="37"/>
    </location>
</feature>
<keyword evidence="14" id="KW-1185">Reference proteome</keyword>
<reference evidence="13 14" key="1">
    <citation type="journal article" date="2013" name="PLoS ONE">
        <title>Cultivation and Complete Genome Sequencing of Gloeobacter kilaueensis sp. nov., from a Lava Cave in Kilauea Caldera, Hawai'i.</title>
        <authorList>
            <person name="Saw J.H."/>
            <person name="Schatz M."/>
            <person name="Brown M.V."/>
            <person name="Kunkel D.D."/>
            <person name="Foster J.S."/>
            <person name="Shick H."/>
            <person name="Christensen S."/>
            <person name="Hou S."/>
            <person name="Wan X."/>
            <person name="Donachie S.P."/>
        </authorList>
    </citation>
    <scope>NUCLEOTIDE SEQUENCE [LARGE SCALE GENOMIC DNA]</scope>
    <source>
        <strain evidence="14">JS</strain>
    </source>
</reference>
<dbReference type="Proteomes" id="UP000017396">
    <property type="component" value="Chromosome"/>
</dbReference>
<sequence length="250" mass="26376">MQPGSLWQQTPSSGGKIIVLCFLGSAILHAGLFMVRLPEPKAPELHKTQNVVMVSPVQPKKLPPKPKPEPPKPKPPEPKLTKKVVRQSAPQKAKASRPILSTKATTPSESTVSESQIAGSRGTGYGTDSGNDNGSTSPTGVDNGSGGSAPVEAPPPPPPPPLVNARPKGAVQPDYPEIAQQNNWEGKVIVKAYINADGSVGEVQVVRSSGHAELDQAAIEAVKRTRFEPAHRGEEAVAAWVRVPITFSLQ</sequence>
<dbReference type="OrthoDB" id="532886at2"/>
<keyword evidence="8 11" id="KW-1133">Transmembrane helix</keyword>
<keyword evidence="6 11" id="KW-0812">Transmembrane</keyword>
<dbReference type="PRINTS" id="PR01374">
    <property type="entry name" value="TONBPROTEIN"/>
</dbReference>
<accession>U5QJK3</accession>
<evidence type="ECO:0000256" key="11">
    <source>
        <dbReference type="SAM" id="Phobius"/>
    </source>
</evidence>
<dbReference type="PANTHER" id="PTHR33446:SF2">
    <property type="entry name" value="PROTEIN TONB"/>
    <property type="match status" value="1"/>
</dbReference>
<feature type="compositionally biased region" description="Polar residues" evidence="10">
    <location>
        <begin position="128"/>
        <end position="142"/>
    </location>
</feature>
<dbReference type="GO" id="GO:0030288">
    <property type="term" value="C:outer membrane-bounded periplasmic space"/>
    <property type="evidence" value="ECO:0007669"/>
    <property type="project" value="InterPro"/>
</dbReference>
<dbReference type="GO" id="GO:0031992">
    <property type="term" value="F:energy transducer activity"/>
    <property type="evidence" value="ECO:0007669"/>
    <property type="project" value="InterPro"/>
</dbReference>
<evidence type="ECO:0000256" key="1">
    <source>
        <dbReference type="ARBA" id="ARBA00004383"/>
    </source>
</evidence>
<dbReference type="GO" id="GO:0015031">
    <property type="term" value="P:protein transport"/>
    <property type="evidence" value="ECO:0007669"/>
    <property type="project" value="UniProtKB-KW"/>
</dbReference>
<evidence type="ECO:0000256" key="10">
    <source>
        <dbReference type="SAM" id="MobiDB-lite"/>
    </source>
</evidence>
<dbReference type="InterPro" id="IPR037682">
    <property type="entry name" value="TonB_C"/>
</dbReference>
<evidence type="ECO:0000313" key="13">
    <source>
        <dbReference type="EMBL" id="AGY57820.1"/>
    </source>
</evidence>
<dbReference type="PANTHER" id="PTHR33446">
    <property type="entry name" value="PROTEIN TONB-RELATED"/>
    <property type="match status" value="1"/>
</dbReference>
<dbReference type="AlphaFoldDB" id="U5QJK3"/>
<comment type="subcellular location">
    <subcellularLocation>
        <location evidence="1">Cell inner membrane</location>
        <topology evidence="1">Single-pass membrane protein</topology>
        <orientation evidence="1">Periplasmic side</orientation>
    </subcellularLocation>
</comment>
<dbReference type="GO" id="GO:0055085">
    <property type="term" value="P:transmembrane transport"/>
    <property type="evidence" value="ECO:0007669"/>
    <property type="project" value="InterPro"/>
</dbReference>
<dbReference type="KEGG" id="glj:GKIL_1574"/>
<evidence type="ECO:0000256" key="5">
    <source>
        <dbReference type="ARBA" id="ARBA00022519"/>
    </source>
</evidence>
<evidence type="ECO:0000256" key="6">
    <source>
        <dbReference type="ARBA" id="ARBA00022692"/>
    </source>
</evidence>
<evidence type="ECO:0000259" key="12">
    <source>
        <dbReference type="PROSITE" id="PS52015"/>
    </source>
</evidence>
<feature type="region of interest" description="Disordered" evidence="10">
    <location>
        <begin position="54"/>
        <end position="171"/>
    </location>
</feature>
<keyword evidence="4" id="KW-1003">Cell membrane</keyword>
<dbReference type="GO" id="GO:0015891">
    <property type="term" value="P:siderophore transport"/>
    <property type="evidence" value="ECO:0007669"/>
    <property type="project" value="InterPro"/>
</dbReference>
<dbReference type="NCBIfam" id="TIGR01352">
    <property type="entry name" value="tonB_Cterm"/>
    <property type="match status" value="1"/>
</dbReference>
<evidence type="ECO:0000256" key="7">
    <source>
        <dbReference type="ARBA" id="ARBA00022927"/>
    </source>
</evidence>
<dbReference type="EMBL" id="CP003587">
    <property type="protein sequence ID" value="AGY57820.1"/>
    <property type="molecule type" value="Genomic_DNA"/>
</dbReference>
<dbReference type="InterPro" id="IPR003538">
    <property type="entry name" value="TonB"/>
</dbReference>
<dbReference type="STRING" id="1183438.GKIL_1574"/>
<dbReference type="RefSeq" id="WP_023172933.1">
    <property type="nucleotide sequence ID" value="NC_022600.1"/>
</dbReference>
<name>U5QJK3_GLOK1</name>
<dbReference type="eggNOG" id="COG0810">
    <property type="taxonomic scope" value="Bacteria"/>
</dbReference>
<keyword evidence="9 11" id="KW-0472">Membrane</keyword>
<proteinExistence type="inferred from homology"/>
<dbReference type="InterPro" id="IPR051045">
    <property type="entry name" value="TonB-dependent_transducer"/>
</dbReference>
<evidence type="ECO:0000256" key="3">
    <source>
        <dbReference type="ARBA" id="ARBA00022448"/>
    </source>
</evidence>
<evidence type="ECO:0000256" key="4">
    <source>
        <dbReference type="ARBA" id="ARBA00022475"/>
    </source>
</evidence>
<feature type="compositionally biased region" description="Basic and acidic residues" evidence="10">
    <location>
        <begin position="66"/>
        <end position="80"/>
    </location>
</feature>
<dbReference type="Pfam" id="PF03544">
    <property type="entry name" value="TonB_C"/>
    <property type="match status" value="1"/>
</dbReference>
<dbReference type="PROSITE" id="PS52015">
    <property type="entry name" value="TONB_CTD"/>
    <property type="match status" value="1"/>
</dbReference>
<dbReference type="Gene3D" id="3.30.1150.10">
    <property type="match status" value="1"/>
</dbReference>
<organism evidence="13 14">
    <name type="scientific">Gloeobacter kilaueensis (strain ATCC BAA-2537 / CCAP 1431/1 / ULC 316 / JS1)</name>
    <dbReference type="NCBI Taxonomy" id="1183438"/>
    <lineage>
        <taxon>Bacteria</taxon>
        <taxon>Bacillati</taxon>
        <taxon>Cyanobacteriota</taxon>
        <taxon>Cyanophyceae</taxon>
        <taxon>Gloeobacterales</taxon>
        <taxon>Gloeobacteraceae</taxon>
        <taxon>Gloeobacter</taxon>
    </lineage>
</organism>
<evidence type="ECO:0000256" key="8">
    <source>
        <dbReference type="ARBA" id="ARBA00022989"/>
    </source>
</evidence>
<protein>
    <submittedName>
        <fullName evidence="13">TonB family protein</fullName>
    </submittedName>
</protein>
<comment type="similarity">
    <text evidence="2">Belongs to the TonB family.</text>
</comment>
<dbReference type="SUPFAM" id="SSF74653">
    <property type="entry name" value="TolA/TonB C-terminal domain"/>
    <property type="match status" value="1"/>
</dbReference>
<feature type="compositionally biased region" description="Pro residues" evidence="10">
    <location>
        <begin position="152"/>
        <end position="162"/>
    </location>
</feature>
<dbReference type="HOGENOM" id="CLU_076057_0_0_3"/>
<evidence type="ECO:0000313" key="14">
    <source>
        <dbReference type="Proteomes" id="UP000017396"/>
    </source>
</evidence>
<keyword evidence="5" id="KW-0997">Cell inner membrane</keyword>
<feature type="compositionally biased region" description="Polar residues" evidence="10">
    <location>
        <begin position="102"/>
        <end position="118"/>
    </location>
</feature>
<keyword evidence="7" id="KW-0653">Protein transport</keyword>
<evidence type="ECO:0000256" key="9">
    <source>
        <dbReference type="ARBA" id="ARBA00023136"/>
    </source>
</evidence>
<keyword evidence="3" id="KW-0813">Transport</keyword>